<evidence type="ECO:0000313" key="2">
    <source>
        <dbReference type="EMBL" id="OKP14935.1"/>
    </source>
</evidence>
<dbReference type="Proteomes" id="UP000186955">
    <property type="component" value="Unassembled WGS sequence"/>
</dbReference>
<sequence>MAGVYTLHPQAELGYMLHPDKWGVGYATEALTAFLQKWWELPRYNQDKASNIEDWLFADAHKENGVSLRLMEKLGFERYTVFVEDGDEIIGLRLRSSLY</sequence>
<dbReference type="Gene3D" id="3.40.630.30">
    <property type="match status" value="1"/>
</dbReference>
<accession>A0A1Q5UR24</accession>
<feature type="domain" description="N-acetyltransferase" evidence="1">
    <location>
        <begin position="1"/>
        <end position="99"/>
    </location>
</feature>
<protein>
    <recommendedName>
        <fullName evidence="1">N-acetyltransferase domain-containing protein</fullName>
    </recommendedName>
</protein>
<keyword evidence="3" id="KW-1185">Reference proteome</keyword>
<dbReference type="Pfam" id="PF13302">
    <property type="entry name" value="Acetyltransf_3"/>
    <property type="match status" value="1"/>
</dbReference>
<organism evidence="2 3">
    <name type="scientific">Penicillium subrubescens</name>
    <dbReference type="NCBI Taxonomy" id="1316194"/>
    <lineage>
        <taxon>Eukaryota</taxon>
        <taxon>Fungi</taxon>
        <taxon>Dikarya</taxon>
        <taxon>Ascomycota</taxon>
        <taxon>Pezizomycotina</taxon>
        <taxon>Eurotiomycetes</taxon>
        <taxon>Eurotiomycetidae</taxon>
        <taxon>Eurotiales</taxon>
        <taxon>Aspergillaceae</taxon>
        <taxon>Penicillium</taxon>
    </lineage>
</organism>
<dbReference type="AlphaFoldDB" id="A0A1Q5UR24"/>
<dbReference type="PANTHER" id="PTHR43792">
    <property type="entry name" value="GNAT FAMILY, PUTATIVE (AFU_ORTHOLOGUE AFUA_3G00765)-RELATED-RELATED"/>
    <property type="match status" value="1"/>
</dbReference>
<dbReference type="PROSITE" id="PS51186">
    <property type="entry name" value="GNAT"/>
    <property type="match status" value="1"/>
</dbReference>
<proteinExistence type="predicted"/>
<dbReference type="PANTHER" id="PTHR43792:SF1">
    <property type="entry name" value="N-ACETYLTRANSFERASE DOMAIN-CONTAINING PROTEIN"/>
    <property type="match status" value="1"/>
</dbReference>
<dbReference type="GO" id="GO:0016747">
    <property type="term" value="F:acyltransferase activity, transferring groups other than amino-acyl groups"/>
    <property type="evidence" value="ECO:0007669"/>
    <property type="project" value="InterPro"/>
</dbReference>
<reference evidence="2 3" key="1">
    <citation type="submission" date="2016-10" db="EMBL/GenBank/DDBJ databases">
        <title>Genome sequence of the ascomycete fungus Penicillium subrubescens.</title>
        <authorList>
            <person name="De Vries R.P."/>
            <person name="Peng M."/>
            <person name="Dilokpimol A."/>
            <person name="Hilden K."/>
            <person name="Makela M.R."/>
            <person name="Grigoriev I."/>
            <person name="Riley R."/>
            <person name="Granchi Z."/>
        </authorList>
    </citation>
    <scope>NUCLEOTIDE SEQUENCE [LARGE SCALE GENOMIC DNA]</scope>
    <source>
        <strain evidence="2 3">CBS 132785</strain>
    </source>
</reference>
<evidence type="ECO:0000313" key="3">
    <source>
        <dbReference type="Proteomes" id="UP000186955"/>
    </source>
</evidence>
<dbReference type="EMBL" id="MNBE01000046">
    <property type="protein sequence ID" value="OKP14935.1"/>
    <property type="molecule type" value="Genomic_DNA"/>
</dbReference>
<name>A0A1Q5UR24_9EURO</name>
<dbReference type="InterPro" id="IPR000182">
    <property type="entry name" value="GNAT_dom"/>
</dbReference>
<evidence type="ECO:0000259" key="1">
    <source>
        <dbReference type="PROSITE" id="PS51186"/>
    </source>
</evidence>
<dbReference type="SUPFAM" id="SSF55729">
    <property type="entry name" value="Acyl-CoA N-acyltransferases (Nat)"/>
    <property type="match status" value="1"/>
</dbReference>
<comment type="caution">
    <text evidence="2">The sequence shown here is derived from an EMBL/GenBank/DDBJ whole genome shotgun (WGS) entry which is preliminary data.</text>
</comment>
<dbReference type="InterPro" id="IPR016181">
    <property type="entry name" value="Acyl_CoA_acyltransferase"/>
</dbReference>
<dbReference type="InterPro" id="IPR051531">
    <property type="entry name" value="N-acetyltransferase"/>
</dbReference>
<gene>
    <name evidence="2" type="ORF">PENSUB_4843</name>
</gene>